<dbReference type="AlphaFoldDB" id="A0A1F6NEN6"/>
<name>A0A1F6NEN6_9BACT</name>
<protein>
    <submittedName>
        <fullName evidence="2">Uncharacterized protein</fullName>
    </submittedName>
</protein>
<feature type="compositionally biased region" description="Basic and acidic residues" evidence="1">
    <location>
        <begin position="28"/>
        <end position="41"/>
    </location>
</feature>
<sequence>MGEREMMSGETLKDLTNEDIESGVSSLEFDRQKADAEREDAGIAGESHGADKGDNEMISGETLKDLTDEDIESGVSSLEFDRQADEAQREDAKIEELRKKAEEEAA</sequence>
<evidence type="ECO:0000313" key="2">
    <source>
        <dbReference type="EMBL" id="OGH82324.1"/>
    </source>
</evidence>
<feature type="region of interest" description="Disordered" evidence="1">
    <location>
        <begin position="1"/>
        <end position="106"/>
    </location>
</feature>
<organism evidence="2 3">
    <name type="scientific">Candidatus Magasanikbacteria bacterium RIFOXYB1_FULL_40_15</name>
    <dbReference type="NCBI Taxonomy" id="1798697"/>
    <lineage>
        <taxon>Bacteria</taxon>
        <taxon>Candidatus Magasanikiibacteriota</taxon>
    </lineage>
</organism>
<feature type="compositionally biased region" description="Basic and acidic residues" evidence="1">
    <location>
        <begin position="1"/>
        <end position="16"/>
    </location>
</feature>
<dbReference type="EMBL" id="MFQS01000044">
    <property type="protein sequence ID" value="OGH82324.1"/>
    <property type="molecule type" value="Genomic_DNA"/>
</dbReference>
<dbReference type="Proteomes" id="UP000176300">
    <property type="component" value="Unassembled WGS sequence"/>
</dbReference>
<proteinExistence type="predicted"/>
<gene>
    <name evidence="2" type="ORF">A2373_02410</name>
</gene>
<feature type="compositionally biased region" description="Basic and acidic residues" evidence="1">
    <location>
        <begin position="79"/>
        <end position="106"/>
    </location>
</feature>
<dbReference type="STRING" id="1798697.A2373_02410"/>
<comment type="caution">
    <text evidence="2">The sequence shown here is derived from an EMBL/GenBank/DDBJ whole genome shotgun (WGS) entry which is preliminary data.</text>
</comment>
<accession>A0A1F6NEN6</accession>
<evidence type="ECO:0000313" key="3">
    <source>
        <dbReference type="Proteomes" id="UP000176300"/>
    </source>
</evidence>
<reference evidence="2 3" key="1">
    <citation type="journal article" date="2016" name="Nat. Commun.">
        <title>Thousands of microbial genomes shed light on interconnected biogeochemical processes in an aquifer system.</title>
        <authorList>
            <person name="Anantharaman K."/>
            <person name="Brown C.T."/>
            <person name="Hug L.A."/>
            <person name="Sharon I."/>
            <person name="Castelle C.J."/>
            <person name="Probst A.J."/>
            <person name="Thomas B.C."/>
            <person name="Singh A."/>
            <person name="Wilkins M.J."/>
            <person name="Karaoz U."/>
            <person name="Brodie E.L."/>
            <person name="Williams K.H."/>
            <person name="Hubbard S.S."/>
            <person name="Banfield J.F."/>
        </authorList>
    </citation>
    <scope>NUCLEOTIDE SEQUENCE [LARGE SCALE GENOMIC DNA]</scope>
</reference>
<evidence type="ECO:0000256" key="1">
    <source>
        <dbReference type="SAM" id="MobiDB-lite"/>
    </source>
</evidence>